<evidence type="ECO:0000256" key="5">
    <source>
        <dbReference type="RuleBase" id="RU367026"/>
    </source>
</evidence>
<dbReference type="InterPro" id="IPR040463">
    <property type="entry name" value="BAP29/BAP31_N"/>
</dbReference>
<comment type="subcellular location">
    <subcellularLocation>
        <location evidence="5">Endoplasmic reticulum membrane</location>
        <topology evidence="5">Multi-pass membrane protein</topology>
    </subcellularLocation>
    <subcellularLocation>
        <location evidence="1">Membrane</location>
        <topology evidence="1">Multi-pass membrane protein</topology>
    </subcellularLocation>
</comment>
<comment type="function">
    <text evidence="5">May play a role in anterograde transport of membrane proteins from the endoplasmic reticulum to the Golgi.</text>
</comment>
<reference evidence="8" key="1">
    <citation type="submission" date="2020-05" db="EMBL/GenBank/DDBJ databases">
        <title>Phylogenomic resolution of chytrid fungi.</title>
        <authorList>
            <person name="Stajich J.E."/>
            <person name="Amses K."/>
            <person name="Simmons R."/>
            <person name="Seto K."/>
            <person name="Myers J."/>
            <person name="Bonds A."/>
            <person name="Quandt C.A."/>
            <person name="Barry K."/>
            <person name="Liu P."/>
            <person name="Grigoriev I."/>
            <person name="Longcore J.E."/>
            <person name="James T.Y."/>
        </authorList>
    </citation>
    <scope>NUCLEOTIDE SEQUENCE</scope>
    <source>
        <strain evidence="8">JEL0379</strain>
    </source>
</reference>
<evidence type="ECO:0000256" key="6">
    <source>
        <dbReference type="SAM" id="MobiDB-lite"/>
    </source>
</evidence>
<protein>
    <recommendedName>
        <fullName evidence="5">Endoplasmic reticulum transmembrane protein</fullName>
    </recommendedName>
</protein>
<proteinExistence type="inferred from homology"/>
<keyword evidence="4 5" id="KW-0472">Membrane</keyword>
<keyword evidence="2 5" id="KW-0812">Transmembrane</keyword>
<dbReference type="AlphaFoldDB" id="A0AAD5XJZ1"/>
<evidence type="ECO:0000256" key="3">
    <source>
        <dbReference type="ARBA" id="ARBA00022989"/>
    </source>
</evidence>
<comment type="caution">
    <text evidence="8">The sequence shown here is derived from an EMBL/GenBank/DDBJ whole genome shotgun (WGS) entry which is preliminary data.</text>
</comment>
<gene>
    <name evidence="8" type="ORF">HDU87_007044</name>
</gene>
<dbReference type="GO" id="GO:0005789">
    <property type="term" value="C:endoplasmic reticulum membrane"/>
    <property type="evidence" value="ECO:0007669"/>
    <property type="project" value="UniProtKB-SubCell"/>
</dbReference>
<evidence type="ECO:0000259" key="7">
    <source>
        <dbReference type="Pfam" id="PF05529"/>
    </source>
</evidence>
<organism evidence="8 9">
    <name type="scientific">Geranomyces variabilis</name>
    <dbReference type="NCBI Taxonomy" id="109894"/>
    <lineage>
        <taxon>Eukaryota</taxon>
        <taxon>Fungi</taxon>
        <taxon>Fungi incertae sedis</taxon>
        <taxon>Chytridiomycota</taxon>
        <taxon>Chytridiomycota incertae sedis</taxon>
        <taxon>Chytridiomycetes</taxon>
        <taxon>Spizellomycetales</taxon>
        <taxon>Powellomycetaceae</taxon>
        <taxon>Geranomyces</taxon>
    </lineage>
</organism>
<feature type="transmembrane region" description="Helical" evidence="5">
    <location>
        <begin position="174"/>
        <end position="195"/>
    </location>
</feature>
<evidence type="ECO:0000256" key="4">
    <source>
        <dbReference type="ARBA" id="ARBA00023136"/>
    </source>
</evidence>
<keyword evidence="3 5" id="KW-1133">Transmembrane helix</keyword>
<dbReference type="Pfam" id="PF05529">
    <property type="entry name" value="Bap31"/>
    <property type="match status" value="1"/>
</dbReference>
<evidence type="ECO:0000256" key="2">
    <source>
        <dbReference type="ARBA" id="ARBA00022692"/>
    </source>
</evidence>
<evidence type="ECO:0000256" key="1">
    <source>
        <dbReference type="ARBA" id="ARBA00004141"/>
    </source>
</evidence>
<keyword evidence="9" id="KW-1185">Reference proteome</keyword>
<dbReference type="Proteomes" id="UP001212152">
    <property type="component" value="Unassembled WGS sequence"/>
</dbReference>
<comment type="similarity">
    <text evidence="5">Belongs to the BCAP29/BCAP31 family.</text>
</comment>
<dbReference type="PANTHER" id="PTHR12701">
    <property type="entry name" value="BCR-ASSOCIATED PROTEIN, BAP"/>
    <property type="match status" value="1"/>
</dbReference>
<keyword evidence="5" id="KW-0256">Endoplasmic reticulum</keyword>
<keyword evidence="5" id="KW-0813">Transport</keyword>
<evidence type="ECO:0000313" key="9">
    <source>
        <dbReference type="Proteomes" id="UP001212152"/>
    </source>
</evidence>
<name>A0AAD5XJZ1_9FUNG</name>
<dbReference type="InterPro" id="IPR008417">
    <property type="entry name" value="BAP29/BAP31"/>
</dbReference>
<keyword evidence="5" id="KW-0931">ER-Golgi transport</keyword>
<feature type="transmembrane region" description="Helical" evidence="5">
    <location>
        <begin position="80"/>
        <end position="98"/>
    </location>
</feature>
<dbReference type="GO" id="GO:0006886">
    <property type="term" value="P:intracellular protein transport"/>
    <property type="evidence" value="ECO:0007669"/>
    <property type="project" value="UniProtKB-UniRule"/>
</dbReference>
<feature type="region of interest" description="Disordered" evidence="6">
    <location>
        <begin position="215"/>
        <end position="234"/>
    </location>
</feature>
<dbReference type="PANTHER" id="PTHR12701:SF20">
    <property type="entry name" value="ENDOPLASMIC RETICULUM TRANSMEMBRANE PROTEIN"/>
    <property type="match status" value="1"/>
</dbReference>
<keyword evidence="5" id="KW-0653">Protein transport</keyword>
<feature type="transmembrane region" description="Helical" evidence="5">
    <location>
        <begin position="40"/>
        <end position="59"/>
    </location>
</feature>
<feature type="domain" description="BAP29/BAP31 transmembrane" evidence="7">
    <location>
        <begin position="36"/>
        <end position="115"/>
    </location>
</feature>
<dbReference type="EMBL" id="JADGJQ010000063">
    <property type="protein sequence ID" value="KAJ3174562.1"/>
    <property type="molecule type" value="Genomic_DNA"/>
</dbReference>
<feature type="compositionally biased region" description="Low complexity" evidence="6">
    <location>
        <begin position="221"/>
        <end position="234"/>
    </location>
</feature>
<accession>A0AAD5XJZ1</accession>
<sequence length="306" mass="32125">MSGMAGAAGAAAATMAQAAQTVHASTPSSGAGTPLMTLATYLLYAECALIILLSVPLYVPYRRQVLEWIHYSPRLWTLRVVIGCVHAFVAILLADTYLRLNRTTLQIEAIQASHAQAMAAPTMAAAGMGGMGANPAAALAGQAAQGIHSAVDSSGHIANLNDLFSARFRGQRDFYVLAFTLFCSTVLFQLHLLLIKMDKFRAQRDELIEKARLANLPPPSTTTTSTRTTTKSSAPSVAEQISASVKNASHAISGQVDAMLHPGAHTANATVVAPRVAPAESPADVVSPPAPAAVVQQRAVYTVKQD</sequence>
<dbReference type="GO" id="GO:0070973">
    <property type="term" value="P:protein localization to endoplasmic reticulum exit site"/>
    <property type="evidence" value="ECO:0007669"/>
    <property type="project" value="UniProtKB-UniRule"/>
</dbReference>
<dbReference type="GO" id="GO:0006888">
    <property type="term" value="P:endoplasmic reticulum to Golgi vesicle-mediated transport"/>
    <property type="evidence" value="ECO:0007669"/>
    <property type="project" value="UniProtKB-UniRule"/>
</dbReference>
<evidence type="ECO:0000313" key="8">
    <source>
        <dbReference type="EMBL" id="KAJ3174562.1"/>
    </source>
</evidence>